<keyword evidence="1" id="KW-0732">Signal</keyword>
<evidence type="ECO:0000313" key="2">
    <source>
        <dbReference type="EMBL" id="MCI55533.1"/>
    </source>
</evidence>
<dbReference type="EMBL" id="LXQA010497873">
    <property type="protein sequence ID" value="MCI55533.1"/>
    <property type="molecule type" value="Genomic_DNA"/>
</dbReference>
<feature type="chain" id="PRO_5017240334" evidence="1">
    <location>
        <begin position="20"/>
        <end position="66"/>
    </location>
</feature>
<dbReference type="AlphaFoldDB" id="A0A392T330"/>
<proteinExistence type="predicted"/>
<dbReference type="Proteomes" id="UP000265520">
    <property type="component" value="Unassembled WGS sequence"/>
</dbReference>
<protein>
    <submittedName>
        <fullName evidence="2">Uncharacterized protein</fullName>
    </submittedName>
</protein>
<feature type="signal peptide" evidence="1">
    <location>
        <begin position="1"/>
        <end position="19"/>
    </location>
</feature>
<organism evidence="2 3">
    <name type="scientific">Trifolium medium</name>
    <dbReference type="NCBI Taxonomy" id="97028"/>
    <lineage>
        <taxon>Eukaryota</taxon>
        <taxon>Viridiplantae</taxon>
        <taxon>Streptophyta</taxon>
        <taxon>Embryophyta</taxon>
        <taxon>Tracheophyta</taxon>
        <taxon>Spermatophyta</taxon>
        <taxon>Magnoliopsida</taxon>
        <taxon>eudicotyledons</taxon>
        <taxon>Gunneridae</taxon>
        <taxon>Pentapetalae</taxon>
        <taxon>rosids</taxon>
        <taxon>fabids</taxon>
        <taxon>Fabales</taxon>
        <taxon>Fabaceae</taxon>
        <taxon>Papilionoideae</taxon>
        <taxon>50 kb inversion clade</taxon>
        <taxon>NPAAA clade</taxon>
        <taxon>Hologalegina</taxon>
        <taxon>IRL clade</taxon>
        <taxon>Trifolieae</taxon>
        <taxon>Trifolium</taxon>
    </lineage>
</organism>
<feature type="non-terminal residue" evidence="2">
    <location>
        <position position="66"/>
    </location>
</feature>
<comment type="caution">
    <text evidence="2">The sequence shown here is derived from an EMBL/GenBank/DDBJ whole genome shotgun (WGS) entry which is preliminary data.</text>
</comment>
<keyword evidence="3" id="KW-1185">Reference proteome</keyword>
<reference evidence="2 3" key="1">
    <citation type="journal article" date="2018" name="Front. Plant Sci.">
        <title>Red Clover (Trifolium pratense) and Zigzag Clover (T. medium) - A Picture of Genomic Similarities and Differences.</title>
        <authorList>
            <person name="Dluhosova J."/>
            <person name="Istvanek J."/>
            <person name="Nedelnik J."/>
            <person name="Repkova J."/>
        </authorList>
    </citation>
    <scope>NUCLEOTIDE SEQUENCE [LARGE SCALE GENOMIC DNA]</scope>
    <source>
        <strain evidence="3">cv. 10/8</strain>
        <tissue evidence="2">Leaf</tissue>
    </source>
</reference>
<evidence type="ECO:0000256" key="1">
    <source>
        <dbReference type="SAM" id="SignalP"/>
    </source>
</evidence>
<accession>A0A392T330</accession>
<name>A0A392T330_9FABA</name>
<sequence length="66" mass="7416">MFFIAYFLVVLLVLSNVFRIGLIFNGEFDVVGGFERIISRTCGGKACNDSNIEEGWGHHPTFEVEC</sequence>
<evidence type="ECO:0000313" key="3">
    <source>
        <dbReference type="Proteomes" id="UP000265520"/>
    </source>
</evidence>